<keyword evidence="2" id="KW-1185">Reference proteome</keyword>
<gene>
    <name evidence="1" type="ORF">K488DRAFT_76897</name>
</gene>
<accession>A0ACB8QTR1</accession>
<dbReference type="EMBL" id="MU273491">
    <property type="protein sequence ID" value="KAI0035000.1"/>
    <property type="molecule type" value="Genomic_DNA"/>
</dbReference>
<comment type="caution">
    <text evidence="1">The sequence shown here is derived from an EMBL/GenBank/DDBJ whole genome shotgun (WGS) entry which is preliminary data.</text>
</comment>
<keyword evidence="1" id="KW-0378">Hydrolase</keyword>
<reference evidence="1" key="2">
    <citation type="journal article" date="2022" name="New Phytol.">
        <title>Evolutionary transition to the ectomycorrhizal habit in the genomes of a hyperdiverse lineage of mushroom-forming fungi.</title>
        <authorList>
            <person name="Looney B."/>
            <person name="Miyauchi S."/>
            <person name="Morin E."/>
            <person name="Drula E."/>
            <person name="Courty P.E."/>
            <person name="Kohler A."/>
            <person name="Kuo A."/>
            <person name="LaButti K."/>
            <person name="Pangilinan J."/>
            <person name="Lipzen A."/>
            <person name="Riley R."/>
            <person name="Andreopoulos W."/>
            <person name="He G."/>
            <person name="Johnson J."/>
            <person name="Nolan M."/>
            <person name="Tritt A."/>
            <person name="Barry K.W."/>
            <person name="Grigoriev I.V."/>
            <person name="Nagy L.G."/>
            <person name="Hibbett D."/>
            <person name="Henrissat B."/>
            <person name="Matheny P.B."/>
            <person name="Labbe J."/>
            <person name="Martin F.M."/>
        </authorList>
    </citation>
    <scope>NUCLEOTIDE SEQUENCE</scope>
    <source>
        <strain evidence="1">EC-137</strain>
    </source>
</reference>
<sequence>MPRVPSVSPATGKPTSPSFIHTLDGSFVDACGRTLIFRGVNLSGSSKAPVDQPSYIHTDFWEDAEDGGRSFIGQPLNLDDGSADVHLARLRGWGFNILRYPVTWEALEHEGPGKYDYDFMDYTIRVLRKCHEYGFKVFIDPHQDVWSRFSGGSGAPYWTLPACGLDGRNLTATNASIIHSEYPLAHAPDPASIPAMIWQTNCGKLATQTLFTLFFAGRDFAPKCVIDGVNIQDYLQAHYIEAFGQLADRIVRQAPELLDECVIGWDSMNEPSEGFIGCPDLNVLETAQGSVLKKGPTPTPAQSFRMGMGKAQTVEHWAFGMFGPHKDGTVTIDPKGLRAWAAPSTEPDGTHPVYGWKRDPGWRLGTCVWAQHGVWDVETGYVMHPDYFRSLGRDEDEVAFIADYWRAHWEAYARRIRRAHPEAIHFVAPPVFAQPPALAEYDLRGRCCYSTHYYDGLTLVSRKWNWFNADALGLIRGKYGSMLPAVRIGEAAIRRCLREQLTVLKEDARILGAYPTIIGEIGIPYDMDGRAAYYRPGSKKGDYSVQQRALDASLNACDGPNALSYSLWTYCADSSHQWGDGWNMEDLSLWSADDLRARDGSSALLLSHARGPPMSMPMPSQLSLATMPGGAMRPSLDETKPAPPVPTFDFLTDGARAPRAFSRPYPVRTVGVPADMQFDCERSVFELTVRVRACDAPPDGAEKVPTEVFLPVVHYAADRAVGALLEQSTDTEDPSEEQAGVRSRASSSSETLPGGEVVPELAVDVEVSAGRVLVEGSVLRWWYNVPAMGEEDAEVRLVVRRRGGRIRTREERERRFRTY</sequence>
<reference evidence="1" key="1">
    <citation type="submission" date="2021-02" db="EMBL/GenBank/DDBJ databases">
        <authorList>
            <consortium name="DOE Joint Genome Institute"/>
            <person name="Ahrendt S."/>
            <person name="Looney B.P."/>
            <person name="Miyauchi S."/>
            <person name="Morin E."/>
            <person name="Drula E."/>
            <person name="Courty P.E."/>
            <person name="Chicoki N."/>
            <person name="Fauchery L."/>
            <person name="Kohler A."/>
            <person name="Kuo A."/>
            <person name="Labutti K."/>
            <person name="Pangilinan J."/>
            <person name="Lipzen A."/>
            <person name="Riley R."/>
            <person name="Andreopoulos W."/>
            <person name="He G."/>
            <person name="Johnson J."/>
            <person name="Barry K.W."/>
            <person name="Grigoriev I.V."/>
            <person name="Nagy L."/>
            <person name="Hibbett D."/>
            <person name="Henrissat B."/>
            <person name="Matheny P.B."/>
            <person name="Labbe J."/>
            <person name="Martin F."/>
        </authorList>
    </citation>
    <scope>NUCLEOTIDE SEQUENCE</scope>
    <source>
        <strain evidence="1">EC-137</strain>
    </source>
</reference>
<protein>
    <submittedName>
        <fullName evidence="1">Glycoside hydrolase superfamily</fullName>
    </submittedName>
</protein>
<evidence type="ECO:0000313" key="1">
    <source>
        <dbReference type="EMBL" id="KAI0035000.1"/>
    </source>
</evidence>
<organism evidence="1 2">
    <name type="scientific">Vararia minispora EC-137</name>
    <dbReference type="NCBI Taxonomy" id="1314806"/>
    <lineage>
        <taxon>Eukaryota</taxon>
        <taxon>Fungi</taxon>
        <taxon>Dikarya</taxon>
        <taxon>Basidiomycota</taxon>
        <taxon>Agaricomycotina</taxon>
        <taxon>Agaricomycetes</taxon>
        <taxon>Russulales</taxon>
        <taxon>Lachnocladiaceae</taxon>
        <taxon>Vararia</taxon>
    </lineage>
</organism>
<evidence type="ECO:0000313" key="2">
    <source>
        <dbReference type="Proteomes" id="UP000814128"/>
    </source>
</evidence>
<proteinExistence type="predicted"/>
<dbReference type="Proteomes" id="UP000814128">
    <property type="component" value="Unassembled WGS sequence"/>
</dbReference>
<name>A0ACB8QTR1_9AGAM</name>